<sequence>MSNKYDDVSNFINTVQTKRERNIKKKQKKPAIEIQNFSFYPTENKEIKEPKEIRKNKIKNYIAEKKREWTRSTIESSSFSKSSTKEIDKQIKKLEKVTTKEAAKLESKLKRFQSHINNLNENKETEKENKNEFQMPLPKVNIETIEIAEHLIRKIKEKIDLKKEKQEQMKEKQELMKEKQEQMKEKKETVNGIRYGLILDGIKYEKTQSIFQFLKSLYELQNFVDSKNLNNSQKKAFIEKLEQKLEYSPTSEKTISYIFKNLKLQIENVPLTKNYYQNYKKKITKTINNNNLDQVIKTFKVGKIVAYLRNYKLEDFSGNLIIDEISQLIYLKNKKRKKWESRNKIPVLRAFDTKNFALALTSDVNVLKNEILQDLKKITNQKQFNIYRDRDIQIREIAVKSFQQNESTNQNPEKEISLVVQLASQVILKKLLQECVIELNKLDQDY</sequence>
<evidence type="ECO:0000256" key="1">
    <source>
        <dbReference type="SAM" id="Coils"/>
    </source>
</evidence>
<evidence type="ECO:0000313" key="2">
    <source>
        <dbReference type="EMBL" id="KAJ3443833.1"/>
    </source>
</evidence>
<dbReference type="Proteomes" id="UP001146793">
    <property type="component" value="Unassembled WGS sequence"/>
</dbReference>
<keyword evidence="1" id="KW-0175">Coiled coil</keyword>
<organism evidence="2 3">
    <name type="scientific">Anaeramoeba flamelloides</name>
    <dbReference type="NCBI Taxonomy" id="1746091"/>
    <lineage>
        <taxon>Eukaryota</taxon>
        <taxon>Metamonada</taxon>
        <taxon>Anaeramoebidae</taxon>
        <taxon>Anaeramoeba</taxon>
    </lineage>
</organism>
<comment type="caution">
    <text evidence="2">The sequence shown here is derived from an EMBL/GenBank/DDBJ whole genome shotgun (WGS) entry which is preliminary data.</text>
</comment>
<gene>
    <name evidence="2" type="ORF">M0812_09677</name>
</gene>
<protein>
    <submittedName>
        <fullName evidence="2">Uncharacterized protein</fullName>
    </submittedName>
</protein>
<name>A0AAV7ZQD0_9EUKA</name>
<proteinExistence type="predicted"/>
<dbReference type="AlphaFoldDB" id="A0AAV7ZQD0"/>
<dbReference type="EMBL" id="JANTQA010000023">
    <property type="protein sequence ID" value="KAJ3443833.1"/>
    <property type="molecule type" value="Genomic_DNA"/>
</dbReference>
<feature type="coiled-coil region" evidence="1">
    <location>
        <begin position="102"/>
        <end position="189"/>
    </location>
</feature>
<accession>A0AAV7ZQD0</accession>
<evidence type="ECO:0000313" key="3">
    <source>
        <dbReference type="Proteomes" id="UP001146793"/>
    </source>
</evidence>
<reference evidence="2" key="1">
    <citation type="submission" date="2022-08" db="EMBL/GenBank/DDBJ databases">
        <title>Novel sulphate-reducing endosymbionts in the free-living metamonad Anaeramoeba.</title>
        <authorList>
            <person name="Jerlstrom-Hultqvist J."/>
            <person name="Cepicka I."/>
            <person name="Gallot-Lavallee L."/>
            <person name="Salas-Leiva D."/>
            <person name="Curtis B.A."/>
            <person name="Zahonova K."/>
            <person name="Pipaliya S."/>
            <person name="Dacks J."/>
            <person name="Roger A.J."/>
        </authorList>
    </citation>
    <scope>NUCLEOTIDE SEQUENCE</scope>
    <source>
        <strain evidence="2">Busselton2</strain>
    </source>
</reference>